<protein>
    <recommendedName>
        <fullName evidence="6">Secreted protein</fullName>
    </recommendedName>
</protein>
<evidence type="ECO:0000313" key="5">
    <source>
        <dbReference type="Proteomes" id="UP000254425"/>
    </source>
</evidence>
<proteinExistence type="predicted"/>
<reference evidence="4 5" key="1">
    <citation type="submission" date="2018-07" db="EMBL/GenBank/DDBJ databases">
        <title>Draft genome of the type strain Streptomyces armeniacus ATCC 15676.</title>
        <authorList>
            <person name="Labana P."/>
            <person name="Gosse J.T."/>
            <person name="Boddy C.N."/>
        </authorList>
    </citation>
    <scope>NUCLEOTIDE SEQUENCE [LARGE SCALE GENOMIC DNA]</scope>
    <source>
        <strain evidence="4 5">ATCC 15676</strain>
    </source>
</reference>
<keyword evidence="3" id="KW-1133">Transmembrane helix</keyword>
<accession>A0A345XVQ2</accession>
<dbReference type="KEGG" id="sarm:DVA86_26870"/>
<keyword evidence="5" id="KW-1185">Reference proteome</keyword>
<gene>
    <name evidence="4" type="ORF">DVA86_26870</name>
</gene>
<feature type="compositionally biased region" description="Low complexity" evidence="2">
    <location>
        <begin position="355"/>
        <end position="366"/>
    </location>
</feature>
<dbReference type="RefSeq" id="WP_208882074.1">
    <property type="nucleotide sequence ID" value="NZ_CP031320.1"/>
</dbReference>
<evidence type="ECO:0008006" key="6">
    <source>
        <dbReference type="Google" id="ProtNLM"/>
    </source>
</evidence>
<organism evidence="4 5">
    <name type="scientific">Streptomyces armeniacus</name>
    <dbReference type="NCBI Taxonomy" id="83291"/>
    <lineage>
        <taxon>Bacteria</taxon>
        <taxon>Bacillati</taxon>
        <taxon>Actinomycetota</taxon>
        <taxon>Actinomycetes</taxon>
        <taxon>Kitasatosporales</taxon>
        <taxon>Streptomycetaceae</taxon>
        <taxon>Streptomyces</taxon>
    </lineage>
</organism>
<feature type="transmembrane region" description="Helical" evidence="3">
    <location>
        <begin position="47"/>
        <end position="66"/>
    </location>
</feature>
<dbReference type="EMBL" id="CP031320">
    <property type="protein sequence ID" value="AXK35718.1"/>
    <property type="molecule type" value="Genomic_DNA"/>
</dbReference>
<sequence length="400" mass="41818">MPRGRHRHSPSLHRLLPPVAVGAAGLVFAGATWLICDPGFGDADTLVLRGLAAAAALTGVAGAVLARTWDRGAGRRVAELKARQASVEWRAEERQADLEGDLEESREMRTRLETKLHAKRAELARLRTEHAALLRRYAHAEAGRASALEGRRLLELESGEPARALTAGAADHRKASGAPTPLTYLQAKEALKHLKRNAERQQELRAEAEAEAEAEAAEAARAEAERVEAERAARRPGAAASPFVPAGGLPRQPRSGDSGRFDFFGAAKRDPRPSSGGAAAGAGREGEAAPAGPADRAKPEADAEAEPEPEAEPGPEPEAERAPETVAEPDPGPGADTGPVDGESDPSHESGPETGPAAHGPGVPAPSRTTAHHQAGKVIDLGQQDDAEALDITELRSAIS</sequence>
<keyword evidence="1" id="KW-0175">Coiled coil</keyword>
<feature type="region of interest" description="Disordered" evidence="2">
    <location>
        <begin position="197"/>
        <end position="386"/>
    </location>
</feature>
<evidence type="ECO:0000313" key="4">
    <source>
        <dbReference type="EMBL" id="AXK35718.1"/>
    </source>
</evidence>
<feature type="transmembrane region" description="Helical" evidence="3">
    <location>
        <begin position="12"/>
        <end position="35"/>
    </location>
</feature>
<evidence type="ECO:0000256" key="1">
    <source>
        <dbReference type="SAM" id="Coils"/>
    </source>
</evidence>
<evidence type="ECO:0000256" key="2">
    <source>
        <dbReference type="SAM" id="MobiDB-lite"/>
    </source>
</evidence>
<dbReference type="Proteomes" id="UP000254425">
    <property type="component" value="Chromosome"/>
</dbReference>
<feature type="coiled-coil region" evidence="1">
    <location>
        <begin position="95"/>
        <end position="136"/>
    </location>
</feature>
<keyword evidence="3" id="KW-0812">Transmembrane</keyword>
<feature type="compositionally biased region" description="Acidic residues" evidence="2">
    <location>
        <begin position="302"/>
        <end position="317"/>
    </location>
</feature>
<feature type="compositionally biased region" description="Basic and acidic residues" evidence="2">
    <location>
        <begin position="218"/>
        <end position="233"/>
    </location>
</feature>
<feature type="compositionally biased region" description="Basic and acidic residues" evidence="2">
    <location>
        <begin position="197"/>
        <end position="208"/>
    </location>
</feature>
<evidence type="ECO:0000256" key="3">
    <source>
        <dbReference type="SAM" id="Phobius"/>
    </source>
</evidence>
<keyword evidence="3" id="KW-0472">Membrane</keyword>
<dbReference type="AlphaFoldDB" id="A0A345XVQ2"/>
<name>A0A345XVQ2_9ACTN</name>